<name>A0ABX4ZLX5_9PROT</name>
<evidence type="ECO:0000259" key="1">
    <source>
        <dbReference type="Pfam" id="PF01863"/>
    </source>
</evidence>
<dbReference type="EMBL" id="LMYI01000011">
    <property type="protein sequence ID" value="POS62095.1"/>
    <property type="molecule type" value="Genomic_DNA"/>
</dbReference>
<dbReference type="CDD" id="cd07344">
    <property type="entry name" value="M48_yhfN_like"/>
    <property type="match status" value="1"/>
</dbReference>
<feature type="domain" description="YgjP-like metallopeptidase" evidence="1">
    <location>
        <begin position="27"/>
        <end position="220"/>
    </location>
</feature>
<gene>
    <name evidence="2" type="ORF">ASQ42_07205</name>
</gene>
<dbReference type="PANTHER" id="PTHR30399:SF1">
    <property type="entry name" value="UTP PYROPHOSPHATASE"/>
    <property type="match status" value="1"/>
</dbReference>
<dbReference type="Proteomes" id="UP000237218">
    <property type="component" value="Unassembled WGS sequence"/>
</dbReference>
<proteinExistence type="predicted"/>
<organism evidence="2 3">
    <name type="scientific">Parasaccharibacter apium</name>
    <dbReference type="NCBI Taxonomy" id="1510841"/>
    <lineage>
        <taxon>Bacteria</taxon>
        <taxon>Pseudomonadati</taxon>
        <taxon>Pseudomonadota</taxon>
        <taxon>Alphaproteobacteria</taxon>
        <taxon>Acetobacterales</taxon>
        <taxon>Acetobacteraceae</taxon>
        <taxon>Parasaccharibacter</taxon>
    </lineage>
</organism>
<evidence type="ECO:0000313" key="2">
    <source>
        <dbReference type="EMBL" id="POS62095.1"/>
    </source>
</evidence>
<keyword evidence="3" id="KW-1185">Reference proteome</keyword>
<dbReference type="PANTHER" id="PTHR30399">
    <property type="entry name" value="UNCHARACTERIZED PROTEIN YGJP"/>
    <property type="match status" value="1"/>
</dbReference>
<protein>
    <submittedName>
        <fullName evidence="2">M48 family peptidase</fullName>
    </submittedName>
</protein>
<evidence type="ECO:0000313" key="3">
    <source>
        <dbReference type="Proteomes" id="UP000237218"/>
    </source>
</evidence>
<comment type="caution">
    <text evidence="2">The sequence shown here is derived from an EMBL/GenBank/DDBJ whole genome shotgun (WGS) entry which is preliminary data.</text>
</comment>
<dbReference type="InterPro" id="IPR053136">
    <property type="entry name" value="UTP_pyrophosphatase-like"/>
</dbReference>
<dbReference type="Pfam" id="PF01863">
    <property type="entry name" value="YgjP-like"/>
    <property type="match status" value="1"/>
</dbReference>
<reference evidence="2 3" key="1">
    <citation type="submission" date="2018-02" db="EMBL/GenBank/DDBJ databases">
        <title>Draft genome sequences of four Parasaccharibacter apium strains isolated from honey bees.</title>
        <authorList>
            <person name="Corby-Harris V.L."/>
            <person name="Anderson K.E."/>
        </authorList>
    </citation>
    <scope>NUCLEOTIDE SEQUENCE [LARGE SCALE GENOMIC DNA]</scope>
    <source>
        <strain evidence="2 3">B8</strain>
    </source>
</reference>
<accession>A0ABX4ZLX5</accession>
<dbReference type="InterPro" id="IPR002725">
    <property type="entry name" value="YgjP-like_metallopeptidase"/>
</dbReference>
<dbReference type="Gene3D" id="3.30.2010.10">
    <property type="entry name" value="Metalloproteases ('zincins'), catalytic domain"/>
    <property type="match status" value="1"/>
</dbReference>
<sequence>MVTADTPVLLPPVLWRMSSRARRIILRLDLRRRAIVITLPAGATRQQGLRFLQSQSQWLAQAMADLPPPAVDQGQIWLEGQAIPILPTIILDGRTRLTDKGLHVGHPPEEHARHLLSFLKRRAESLFPPLFRQQSLRMEASPAKFSLRDVKSRWGSCTRQGRIMLSWRLIMAPPDIYTYVMVHELAHLRHFNHGPAFWALVDQYAPGGQPGRKKAEKWLSQNGAHLLAMI</sequence>